<evidence type="ECO:0000313" key="3">
    <source>
        <dbReference type="Proteomes" id="UP000001208"/>
    </source>
</evidence>
<dbReference type="KEGG" id="cts:Ctha_0005"/>
<feature type="signal peptide" evidence="1">
    <location>
        <begin position="1"/>
        <end position="29"/>
    </location>
</feature>
<name>B3QRZ2_CHLT3</name>
<keyword evidence="3" id="KW-1185">Reference proteome</keyword>
<gene>
    <name evidence="2" type="ordered locus">Ctha_0005</name>
</gene>
<dbReference type="EMBL" id="CP001100">
    <property type="protein sequence ID" value="ACF12477.1"/>
    <property type="molecule type" value="Genomic_DNA"/>
</dbReference>
<evidence type="ECO:0008006" key="4">
    <source>
        <dbReference type="Google" id="ProtNLM"/>
    </source>
</evidence>
<accession>B3QRZ2</accession>
<proteinExistence type="predicted"/>
<dbReference type="HOGENOM" id="CLU_1118607_0_0_10"/>
<reference evidence="2 3" key="1">
    <citation type="submission" date="2008-06" db="EMBL/GenBank/DDBJ databases">
        <title>Complete sequence of Chloroherpeton thalassium ATCC 35110.</title>
        <authorList>
            <consortium name="US DOE Joint Genome Institute"/>
            <person name="Lucas S."/>
            <person name="Copeland A."/>
            <person name="Lapidus A."/>
            <person name="Glavina del Rio T."/>
            <person name="Dalin E."/>
            <person name="Tice H."/>
            <person name="Bruce D."/>
            <person name="Goodwin L."/>
            <person name="Pitluck S."/>
            <person name="Schmutz J."/>
            <person name="Larimer F."/>
            <person name="Land M."/>
            <person name="Hauser L."/>
            <person name="Kyrpides N."/>
            <person name="Mikhailova N."/>
            <person name="Liu Z."/>
            <person name="Li T."/>
            <person name="Zhao F."/>
            <person name="Overmann J."/>
            <person name="Bryant D.A."/>
            <person name="Richardson P."/>
        </authorList>
    </citation>
    <scope>NUCLEOTIDE SEQUENCE [LARGE SCALE GENOMIC DNA]</scope>
    <source>
        <strain evidence="3">ATCC 35110 / GB-78</strain>
    </source>
</reference>
<dbReference type="Proteomes" id="UP000001208">
    <property type="component" value="Chromosome"/>
</dbReference>
<evidence type="ECO:0000313" key="2">
    <source>
        <dbReference type="EMBL" id="ACF12477.1"/>
    </source>
</evidence>
<dbReference type="eggNOG" id="ENOG502ZE6D">
    <property type="taxonomic scope" value="Bacteria"/>
</dbReference>
<dbReference type="RefSeq" id="WP_012498561.1">
    <property type="nucleotide sequence ID" value="NC_011026.1"/>
</dbReference>
<evidence type="ECO:0000256" key="1">
    <source>
        <dbReference type="SAM" id="SignalP"/>
    </source>
</evidence>
<protein>
    <recommendedName>
        <fullName evidence="4">Outer membrane protein beta-barrel domain-containing protein</fullName>
    </recommendedName>
</protein>
<feature type="chain" id="PRO_5002795677" description="Outer membrane protein beta-barrel domain-containing protein" evidence="1">
    <location>
        <begin position="30"/>
        <end position="248"/>
    </location>
</feature>
<organism evidence="2 3">
    <name type="scientific">Chloroherpeton thalassium (strain ATCC 35110 / GB-78)</name>
    <dbReference type="NCBI Taxonomy" id="517418"/>
    <lineage>
        <taxon>Bacteria</taxon>
        <taxon>Pseudomonadati</taxon>
        <taxon>Chlorobiota</taxon>
        <taxon>Chlorobiia</taxon>
        <taxon>Chlorobiales</taxon>
        <taxon>Chloroherpetonaceae</taxon>
        <taxon>Chloroherpeton</taxon>
    </lineage>
</organism>
<sequence length="248" mass="27517">MLKKQFTKYAKLALALMFCCVVLFENVYAQVSYDTTEVNYFEMHRQFRLEGSLAVGAGFKNLDLFQKYDGDLVTLSAGGGVGGKLSFGYYLTPQFNANIEFGPQYSLLSESLDNADGGFSRTFVLGTLRLMLPISNDASINIGGGIGSYMGGELDIDASKLYGGAHNIYEYKNAVGFHLLTEYEKFLEDGIWSFCIVLKYYNVTYDLDGVSSNGYSFPTEWLSEEVKNQIGELDGSGIDLYVSIIMHL</sequence>
<dbReference type="AlphaFoldDB" id="B3QRZ2"/>
<keyword evidence="1" id="KW-0732">Signal</keyword>